<dbReference type="Gene3D" id="3.30.1680.10">
    <property type="entry name" value="ligand-binding face of the semaphorins, domain 2"/>
    <property type="match status" value="1"/>
</dbReference>
<feature type="domain" description="PSI" evidence="7">
    <location>
        <begin position="446"/>
        <end position="492"/>
    </location>
</feature>
<dbReference type="Ensembl" id="ENSAMXT00005025947.1">
    <property type="protein sequence ID" value="ENSAMXP00005023489.1"/>
    <property type="gene ID" value="ENSAMXG00005012010.1"/>
</dbReference>
<feature type="coiled-coil region" evidence="5">
    <location>
        <begin position="919"/>
        <end position="946"/>
    </location>
</feature>
<proteinExistence type="predicted"/>
<feature type="transmembrane region" description="Helical" evidence="6">
    <location>
        <begin position="895"/>
        <end position="917"/>
    </location>
</feature>
<comment type="subcellular location">
    <subcellularLocation>
        <location evidence="1">Membrane</location>
    </subcellularLocation>
</comment>
<organism evidence="8 9">
    <name type="scientific">Astyanax mexicanus</name>
    <name type="common">Blind cave fish</name>
    <name type="synonym">Astyanax fasciatus mexicanus</name>
    <dbReference type="NCBI Taxonomy" id="7994"/>
    <lineage>
        <taxon>Eukaryota</taxon>
        <taxon>Metazoa</taxon>
        <taxon>Chordata</taxon>
        <taxon>Craniata</taxon>
        <taxon>Vertebrata</taxon>
        <taxon>Euteleostomi</taxon>
        <taxon>Actinopterygii</taxon>
        <taxon>Neopterygii</taxon>
        <taxon>Teleostei</taxon>
        <taxon>Ostariophysi</taxon>
        <taxon>Characiformes</taxon>
        <taxon>Characoidei</taxon>
        <taxon>Acestrorhamphidae</taxon>
        <taxon>Acestrorhamphinae</taxon>
        <taxon>Astyanax</taxon>
    </lineage>
</organism>
<keyword evidence="2 6" id="KW-0472">Membrane</keyword>
<dbReference type="PANTHER" id="PTHR22625">
    <property type="entry name" value="PLEXIN"/>
    <property type="match status" value="1"/>
</dbReference>
<dbReference type="GO" id="GO:0002116">
    <property type="term" value="C:semaphorin receptor complex"/>
    <property type="evidence" value="ECO:0007669"/>
    <property type="project" value="TreeGrafter"/>
</dbReference>
<reference evidence="8" key="1">
    <citation type="submission" date="2025-08" db="UniProtKB">
        <authorList>
            <consortium name="Ensembl"/>
        </authorList>
    </citation>
    <scope>IDENTIFICATION</scope>
</reference>
<evidence type="ECO:0000256" key="1">
    <source>
        <dbReference type="ARBA" id="ARBA00004370"/>
    </source>
</evidence>
<dbReference type="SUPFAM" id="SSF48350">
    <property type="entry name" value="GTPase activation domain, GAP"/>
    <property type="match status" value="1"/>
</dbReference>
<keyword evidence="6" id="KW-0812">Transmembrane</keyword>
<dbReference type="InterPro" id="IPR046800">
    <property type="entry name" value="Plexin_RBD"/>
</dbReference>
<evidence type="ECO:0000256" key="2">
    <source>
        <dbReference type="ARBA" id="ARBA00023136"/>
    </source>
</evidence>
<evidence type="ECO:0000256" key="3">
    <source>
        <dbReference type="ARBA" id="ARBA00023157"/>
    </source>
</evidence>
<dbReference type="Proteomes" id="UP000694621">
    <property type="component" value="Unplaced"/>
</dbReference>
<dbReference type="GO" id="GO:0030334">
    <property type="term" value="P:regulation of cell migration"/>
    <property type="evidence" value="ECO:0007669"/>
    <property type="project" value="TreeGrafter"/>
</dbReference>
<dbReference type="SUPFAM" id="SSF103575">
    <property type="entry name" value="Plexin repeat"/>
    <property type="match status" value="1"/>
</dbReference>
<name>A0A8B9JL74_ASTMX</name>
<evidence type="ECO:0000313" key="9">
    <source>
        <dbReference type="Proteomes" id="UP000694621"/>
    </source>
</evidence>
<dbReference type="GO" id="GO:0017154">
    <property type="term" value="F:semaphorin receptor activity"/>
    <property type="evidence" value="ECO:0007669"/>
    <property type="project" value="InterPro"/>
</dbReference>
<sequence>MRQSRECKEPILNNYLLSAPHADQTDSLSLRLRLDSGRMKTVLALILLFFKVGVYSLTENSFNGDIRNFAVGNGKVFVGTDSQIIQMKHDLIVEERRDISNITHPNTVTILLPFDTNKTLITCGTSGCGYCEVLDLNNISTSIYWEVVSAGPFEDESSVSFLVDFNQGQTETGTYMLVARKKEHKNIQTPQHQNCPHIGGVSLWNTLHSQQGHIFSKIHSESTDHSISTNSDVEWVDGFQTSSPSQSYLLVNVQSVTAPAVIVLKMENSDSKSDMVESLQGSELECCDDKPRRKLLSSSAVISSESPLYWVGVFAAHEDPENTVLAIYDFSQIPNQVPSQFSCSPSCRAMKGDAVLTPRAVVLKHSSMTSVAAEKKGSWIVIYIGTRNGQLMKMVLEKELRSSCVTVLYRSDDDRMVFPRMQFDQVDHKHIYIALRNQIRRVAVTQCDVYKTLRDCRASQDPLCGWCVSTSMCSTNDECSDPSWISIPEDSFQKNLITFYTGERSTMVTLELHLNLKGTNSPTLTCTFKVGDRNLCNSTADFPSCSCSFSSERLPVNVTATVTVGNQILTESLKLRSCPNITEHSPYAQCVACVSAGCDYSNKKCNWSSGSDSNLTFNDACQGLSSGENAPKIGSLEPSLVSFHGRNNAVIKGKNLRMVEKIRFQGFMECTVTETKVLDGSSDTLLKFNIPKGNKGNAKVCVVTADGQCHNSGTITYGSTATCTRLQPTVSWASGRRKIQVIGENLAYVETVHVASDAKTLISNKTFWFQTSSLSKYKENVPFSVSLRVGNLNVSCADKLIYHPDPEFTTFSYSNVEKDLLVTIQKTEDKLNISTEDINVQGWFKGNPHVCHIQEIKSTAVICKIFGGNKDVTSVDLLKVEVGEFKAELVKNTPVYIYILVALIILILIGSLVGVLIHRKSQRKMSERMNERLEVLECEIRSEIRQGFVDLQTENSDLIQNVGAIPFLDYKHFALKIFFPEGGPLANMMIKDISQVAVKIEVDEKCQVFSALIRDQTFLTCFVHALEEQKYFSIKDKCVVASLLTVALHGDLPYLTQLMEDLLQSLMDQPSNAQPKLLLRRTESIVEKLLTNWMSICLYGFLRESVGQPLFLLVSALTQQISKGPVDAVTEKALYTLNEDWLLWQAQDFNFSPLKLNVLFAVGTEGEVSESLEVNALTCDTIEQVKEKILQTFQRKFGFPYTQQQREIDIEYEKGGRYTPLEEVDGSSEVQGEVTMLNTLKHYQVPDGASIKVMTKKLHAPLSPQTSVKDDQNFSTKYFHLIDPDIDKDESNHPERKKLKLKEIYLTKLLSTKVAVHSFVENLFRSIWGMPNNKAPSAVKYFFDFLDAQAEKKKVTDPDVVHIWKTNSLPLRFWINILKNPNFVFSDLEKTPHLDACLSVIAQAFMDSFSLTDQQLGKHAPTNKLLYAKDIPQYKQEVKMYYKLVKDQPSVSSQEFKTFLQDESKKHESEFNESAALRELYKYMDRYFSEITEKLNQRDASSKLKEEMNRVKELFDDMKKSSWT</sequence>
<dbReference type="InterPro" id="IPR015943">
    <property type="entry name" value="WD40/YVTN_repeat-like_dom_sf"/>
</dbReference>
<keyword evidence="3" id="KW-1015">Disulfide bond</keyword>
<evidence type="ECO:0000256" key="5">
    <source>
        <dbReference type="SAM" id="Coils"/>
    </source>
</evidence>
<dbReference type="Gene3D" id="2.60.40.10">
    <property type="entry name" value="Immunoglobulins"/>
    <property type="match status" value="1"/>
</dbReference>
<dbReference type="SMART" id="SM00423">
    <property type="entry name" value="PSI"/>
    <property type="match status" value="1"/>
</dbReference>
<dbReference type="InterPro" id="IPR013548">
    <property type="entry name" value="Plexin_cytoplasmic_RasGAP_dom"/>
</dbReference>
<dbReference type="GO" id="GO:0008360">
    <property type="term" value="P:regulation of cell shape"/>
    <property type="evidence" value="ECO:0007669"/>
    <property type="project" value="TreeGrafter"/>
</dbReference>
<protein>
    <submittedName>
        <fullName evidence="8">Plexin C1</fullName>
    </submittedName>
</protein>
<evidence type="ECO:0000256" key="4">
    <source>
        <dbReference type="ARBA" id="ARBA00023180"/>
    </source>
</evidence>
<dbReference type="InterPro" id="IPR002165">
    <property type="entry name" value="Plexin_repeat"/>
</dbReference>
<evidence type="ECO:0000313" key="8">
    <source>
        <dbReference type="Ensembl" id="ENSAMXP00005023489.1"/>
    </source>
</evidence>
<keyword evidence="5" id="KW-0175">Coiled coil</keyword>
<evidence type="ECO:0000256" key="6">
    <source>
        <dbReference type="SAM" id="Phobius"/>
    </source>
</evidence>
<dbReference type="Pfam" id="PF08337">
    <property type="entry name" value="Plexin_cytopl"/>
    <property type="match status" value="1"/>
</dbReference>
<dbReference type="InterPro" id="IPR008936">
    <property type="entry name" value="Rho_GTPase_activation_prot"/>
</dbReference>
<dbReference type="PANTHER" id="PTHR22625:SF4">
    <property type="entry name" value="PLEXIN-C1"/>
    <property type="match status" value="1"/>
</dbReference>
<dbReference type="InterPro" id="IPR016201">
    <property type="entry name" value="PSI"/>
</dbReference>
<dbReference type="GO" id="GO:0050772">
    <property type="term" value="P:positive regulation of axonogenesis"/>
    <property type="evidence" value="ECO:0007669"/>
    <property type="project" value="TreeGrafter"/>
</dbReference>
<dbReference type="GO" id="GO:0007411">
    <property type="term" value="P:axon guidance"/>
    <property type="evidence" value="ECO:0007669"/>
    <property type="project" value="UniProtKB-ARBA"/>
</dbReference>
<dbReference type="InterPro" id="IPR013783">
    <property type="entry name" value="Ig-like_fold"/>
</dbReference>
<feature type="transmembrane region" description="Helical" evidence="6">
    <location>
        <begin position="41"/>
        <end position="58"/>
    </location>
</feature>
<dbReference type="Gene3D" id="3.10.20.90">
    <property type="entry name" value="Phosphatidylinositol 3-kinase Catalytic Subunit, Chain A, domain 1"/>
    <property type="match status" value="1"/>
</dbReference>
<keyword evidence="6" id="KW-1133">Transmembrane helix</keyword>
<dbReference type="GO" id="GO:0005886">
    <property type="term" value="C:plasma membrane"/>
    <property type="evidence" value="ECO:0007669"/>
    <property type="project" value="TreeGrafter"/>
</dbReference>
<dbReference type="SUPFAM" id="SSF101912">
    <property type="entry name" value="Sema domain"/>
    <property type="match status" value="1"/>
</dbReference>
<accession>A0A8B9JL74</accession>
<dbReference type="GO" id="GO:0007162">
    <property type="term" value="P:negative regulation of cell adhesion"/>
    <property type="evidence" value="ECO:0007669"/>
    <property type="project" value="TreeGrafter"/>
</dbReference>
<dbReference type="InterPro" id="IPR036352">
    <property type="entry name" value="Semap_dom_sf"/>
</dbReference>
<keyword evidence="4" id="KW-0325">Glycoprotein</keyword>
<dbReference type="InterPro" id="IPR031148">
    <property type="entry name" value="Plexin"/>
</dbReference>
<dbReference type="Gene3D" id="1.10.506.10">
    <property type="entry name" value="GTPase Activation - p120gap, domain 1"/>
    <property type="match status" value="1"/>
</dbReference>
<dbReference type="CDD" id="cd00102">
    <property type="entry name" value="IPT"/>
    <property type="match status" value="1"/>
</dbReference>
<evidence type="ECO:0000259" key="7">
    <source>
        <dbReference type="SMART" id="SM00423"/>
    </source>
</evidence>
<dbReference type="Gene3D" id="2.130.10.10">
    <property type="entry name" value="YVTN repeat-like/Quinoprotein amine dehydrogenase"/>
    <property type="match status" value="1"/>
</dbReference>
<dbReference type="Pfam" id="PF01437">
    <property type="entry name" value="PSI"/>
    <property type="match status" value="1"/>
</dbReference>
<dbReference type="Pfam" id="PF20170">
    <property type="entry name" value="Plexin_RBD"/>
    <property type="match status" value="1"/>
</dbReference>